<dbReference type="Proteomes" id="UP001062846">
    <property type="component" value="Chromosome 13"/>
</dbReference>
<organism evidence="1 2">
    <name type="scientific">Rhododendron molle</name>
    <name type="common">Chinese azalea</name>
    <name type="synonym">Azalea mollis</name>
    <dbReference type="NCBI Taxonomy" id="49168"/>
    <lineage>
        <taxon>Eukaryota</taxon>
        <taxon>Viridiplantae</taxon>
        <taxon>Streptophyta</taxon>
        <taxon>Embryophyta</taxon>
        <taxon>Tracheophyta</taxon>
        <taxon>Spermatophyta</taxon>
        <taxon>Magnoliopsida</taxon>
        <taxon>eudicotyledons</taxon>
        <taxon>Gunneridae</taxon>
        <taxon>Pentapetalae</taxon>
        <taxon>asterids</taxon>
        <taxon>Ericales</taxon>
        <taxon>Ericaceae</taxon>
        <taxon>Ericoideae</taxon>
        <taxon>Rhodoreae</taxon>
        <taxon>Rhododendron</taxon>
    </lineage>
</organism>
<reference evidence="1" key="1">
    <citation type="submission" date="2022-02" db="EMBL/GenBank/DDBJ databases">
        <title>Plant Genome Project.</title>
        <authorList>
            <person name="Zhang R.-G."/>
        </authorList>
    </citation>
    <scope>NUCLEOTIDE SEQUENCE</scope>
    <source>
        <strain evidence="1">AT1</strain>
    </source>
</reference>
<gene>
    <name evidence="1" type="ORF">RHMOL_Rhmol13G0105400</name>
</gene>
<accession>A0ACC0L6A5</accession>
<keyword evidence="2" id="KW-1185">Reference proteome</keyword>
<protein>
    <submittedName>
        <fullName evidence="1">Uncharacterized protein</fullName>
    </submittedName>
</protein>
<sequence length="180" mass="20624">MKQIEVPNDLVFVRVKEKDILLHGSKVLLWDGNEIVPAPESEDEVEEDEVEEDEVDEDEVDEDEDEVEEDEVDEDLYGSHICSINVHTLGPEQNRRVGDCVVADVYCNNCCDHLGIKFIEVRDDDARVKDMDILLCASIFKAFAILVLLILVFVSRSKLLMWDGTQVIYARDVEWNPSRL</sequence>
<evidence type="ECO:0000313" key="2">
    <source>
        <dbReference type="Proteomes" id="UP001062846"/>
    </source>
</evidence>
<comment type="caution">
    <text evidence="1">The sequence shown here is derived from an EMBL/GenBank/DDBJ whole genome shotgun (WGS) entry which is preliminary data.</text>
</comment>
<evidence type="ECO:0000313" key="1">
    <source>
        <dbReference type="EMBL" id="KAI8523869.1"/>
    </source>
</evidence>
<proteinExistence type="predicted"/>
<dbReference type="EMBL" id="CM046400">
    <property type="protein sequence ID" value="KAI8523869.1"/>
    <property type="molecule type" value="Genomic_DNA"/>
</dbReference>
<name>A0ACC0L6A5_RHOML</name>